<dbReference type="GO" id="GO:0097038">
    <property type="term" value="C:perinuclear endoplasmic reticulum"/>
    <property type="evidence" value="ECO:0007669"/>
    <property type="project" value="EnsemblFungi"/>
</dbReference>
<accession>A0A1E4TRV4</accession>
<dbReference type="InterPro" id="IPR003386">
    <property type="entry name" value="LACT/PDAT_acylTrfase"/>
</dbReference>
<dbReference type="GO" id="GO:0005811">
    <property type="term" value="C:lipid droplet"/>
    <property type="evidence" value="ECO:0007669"/>
    <property type="project" value="EnsemblFungi"/>
</dbReference>
<dbReference type="GO" id="GO:0046027">
    <property type="term" value="F:phospholipid:diacylglycerol acyltransferase activity"/>
    <property type="evidence" value="ECO:0007669"/>
    <property type="project" value="EnsemblFungi"/>
</dbReference>
<dbReference type="SUPFAM" id="SSF53474">
    <property type="entry name" value="alpha/beta-Hydrolases"/>
    <property type="match status" value="1"/>
</dbReference>
<dbReference type="Gene3D" id="3.40.50.1820">
    <property type="entry name" value="alpha/beta hydrolase"/>
    <property type="match status" value="1"/>
</dbReference>
<gene>
    <name evidence="1" type="ORF">PACTADRAFT_60785</name>
</gene>
<dbReference type="GO" id="GO:0140042">
    <property type="term" value="P:lipid droplet formation"/>
    <property type="evidence" value="ECO:0007669"/>
    <property type="project" value="EnsemblFungi"/>
</dbReference>
<dbReference type="PANTHER" id="PTHR11440">
    <property type="entry name" value="LECITHIN-CHOLESTEROL ACYLTRANSFERASE-RELATED"/>
    <property type="match status" value="1"/>
</dbReference>
<dbReference type="Pfam" id="PF02450">
    <property type="entry name" value="LCAT"/>
    <property type="match status" value="1"/>
</dbReference>
<dbReference type="GO" id="GO:0008374">
    <property type="term" value="F:O-acyltransferase activity"/>
    <property type="evidence" value="ECO:0007669"/>
    <property type="project" value="InterPro"/>
</dbReference>
<dbReference type="OrthoDB" id="190846at2759"/>
<reference evidence="2" key="1">
    <citation type="submission" date="2016-05" db="EMBL/GenBank/DDBJ databases">
        <title>Comparative genomics of biotechnologically important yeasts.</title>
        <authorList>
            <consortium name="DOE Joint Genome Institute"/>
            <person name="Riley R."/>
            <person name="Haridas S."/>
            <person name="Wolfe K.H."/>
            <person name="Lopes M.R."/>
            <person name="Hittinger C.T."/>
            <person name="Goker M."/>
            <person name="Salamov A."/>
            <person name="Wisecaver J."/>
            <person name="Long T.M."/>
            <person name="Aerts A.L."/>
            <person name="Barry K."/>
            <person name="Choi C."/>
            <person name="Clum A."/>
            <person name="Coughlan A.Y."/>
            <person name="Deshpande S."/>
            <person name="Douglass A.P."/>
            <person name="Hanson S.J."/>
            <person name="Klenk H.-P."/>
            <person name="Labutti K."/>
            <person name="Lapidus A."/>
            <person name="Lindquist E."/>
            <person name="Lipzen A."/>
            <person name="Meier-Kolthoff J.P."/>
            <person name="Ohm R.A."/>
            <person name="Otillar R.P."/>
            <person name="Pangilinan J."/>
            <person name="Peng Y."/>
            <person name="Rokas A."/>
            <person name="Rosa C.A."/>
            <person name="Scheuner C."/>
            <person name="Sibirny A.A."/>
            <person name="Slot J.C."/>
            <person name="Stielow J.B."/>
            <person name="Sun H."/>
            <person name="Kurtzman C.P."/>
            <person name="Blackwell M."/>
            <person name="Grigoriev I.V."/>
            <person name="Jeffries T.W."/>
        </authorList>
    </citation>
    <scope>NUCLEOTIDE SEQUENCE [LARGE SCALE GENOMIC DNA]</scope>
    <source>
        <strain evidence="2">NRRL Y-2460</strain>
    </source>
</reference>
<protein>
    <recommendedName>
        <fullName evidence="3">Phospholipid:diacylglycerol acyltransferase</fullName>
    </recommendedName>
</protein>
<dbReference type="AlphaFoldDB" id="A0A1E4TRV4"/>
<dbReference type="InterPro" id="IPR029058">
    <property type="entry name" value="AB_hydrolase_fold"/>
</dbReference>
<dbReference type="GO" id="GO:0019432">
    <property type="term" value="P:triglyceride biosynthetic process"/>
    <property type="evidence" value="ECO:0007669"/>
    <property type="project" value="EnsemblFungi"/>
</dbReference>
<name>A0A1E4TRV4_PACTA</name>
<dbReference type="Proteomes" id="UP000094236">
    <property type="component" value="Unassembled WGS sequence"/>
</dbReference>
<evidence type="ECO:0000313" key="1">
    <source>
        <dbReference type="EMBL" id="ODV94472.1"/>
    </source>
</evidence>
<dbReference type="GO" id="GO:0005637">
    <property type="term" value="C:nuclear inner membrane"/>
    <property type="evidence" value="ECO:0007669"/>
    <property type="project" value="EnsemblFungi"/>
</dbReference>
<dbReference type="GO" id="GO:0055091">
    <property type="term" value="P:phospholipid homeostasis"/>
    <property type="evidence" value="ECO:0007669"/>
    <property type="project" value="EnsemblFungi"/>
</dbReference>
<evidence type="ECO:0000313" key="2">
    <source>
        <dbReference type="Proteomes" id="UP000094236"/>
    </source>
</evidence>
<keyword evidence="2" id="KW-1185">Reference proteome</keyword>
<dbReference type="GO" id="GO:0006672">
    <property type="term" value="P:ceramide metabolic process"/>
    <property type="evidence" value="ECO:0007669"/>
    <property type="project" value="EnsemblFungi"/>
</dbReference>
<sequence>MGFAIYYGANSNPDLIPDLDTLVNFDTVNGYLEDWRDVLPASLQGILNDAADSGSMRATTESFSVGKYLKEERNLTYKYPIVMVPGVISTGIESWGLEGTPECPSEPHFRKRLWGSFYMLRTMVLDKTCWLKHIMLDPETGLDPPGITLRAAQGFEASDFFMAGYWIWNKVLQNLAVIGYGPNNMVSASYDWRLSYLDLERRDGYFSKLKAQIEMHKKIGGEKSVLFSHSMGSQVIFYFMQWVEAEGEHYGNGGSTWVNDHIAAFVDISGSVLGTPKALVALLSGEMKDTVALNTLGVKGLEKFFSRRERVDMLKSFGGIASMIPKGGDLIWGDMNGAPDDNIPFDVNYNNETFGKFISFKENIGIFSSKNLTMTDSIEFLLDQSPKWFKDRTLEHYSFGISKNKDELIKNKKFFNKWANPLEVPLPNAPDLKIYCIYGVGNPTERSYIYQEEQNKQVSKLNVSIAIDHTENPVALSDGDGTISLLTHAMCHKWKEEGNNIYNPGNSKVTIVEIKHQPDRFDIRGGAKTAEHVDILGSSVLNELLLIIAAGKGDEIEDKYVSPLKDIVANIDF</sequence>
<dbReference type="EMBL" id="KV454016">
    <property type="protein sequence ID" value="ODV94472.1"/>
    <property type="molecule type" value="Genomic_DNA"/>
</dbReference>
<organism evidence="1 2">
    <name type="scientific">Pachysolen tannophilus NRRL Y-2460</name>
    <dbReference type="NCBI Taxonomy" id="669874"/>
    <lineage>
        <taxon>Eukaryota</taxon>
        <taxon>Fungi</taxon>
        <taxon>Dikarya</taxon>
        <taxon>Ascomycota</taxon>
        <taxon>Saccharomycotina</taxon>
        <taxon>Pichiomycetes</taxon>
        <taxon>Pachysolenaceae</taxon>
        <taxon>Pachysolen</taxon>
    </lineage>
</organism>
<dbReference type="GO" id="GO:0032541">
    <property type="term" value="C:cortical endoplasmic reticulum"/>
    <property type="evidence" value="ECO:0007669"/>
    <property type="project" value="EnsemblFungi"/>
</dbReference>
<evidence type="ECO:0008006" key="3">
    <source>
        <dbReference type="Google" id="ProtNLM"/>
    </source>
</evidence>
<dbReference type="STRING" id="669874.A0A1E4TRV4"/>
<proteinExistence type="predicted"/>